<dbReference type="GO" id="GO:0019632">
    <property type="term" value="P:shikimate metabolic process"/>
    <property type="evidence" value="ECO:0007669"/>
    <property type="project" value="TreeGrafter"/>
</dbReference>
<evidence type="ECO:0000313" key="4">
    <source>
        <dbReference type="EMBL" id="CAB4584375.1"/>
    </source>
</evidence>
<sequence length="274" mass="29564">MIRAAVLGSPISHSLSPLLHNRAYQVLGIAGEYSAIEVRSGELGTFLDSQSQEEWTGFSLTMPLKEEVLSFGFTTDQIALQSGSANTLVADGGTFRALSTDYLAFKNLLDISDNARVAVIGGGGTARSALAAVAKRVSGIDIYLRDLAKASRLQGAAPNTTLNPISYSDLTPQVLSEYDWIISAVPAGASDEIALSLARADLNLRSTHLVEVLYNPWPTDLLMAARFSGAQIIDGLDILVEQALYQIEIFTQRNFDFSKMRQELLKTGLIALHS</sequence>
<organism evidence="4">
    <name type="scientific">freshwater metagenome</name>
    <dbReference type="NCBI Taxonomy" id="449393"/>
    <lineage>
        <taxon>unclassified sequences</taxon>
        <taxon>metagenomes</taxon>
        <taxon>ecological metagenomes</taxon>
    </lineage>
</organism>
<proteinExistence type="predicted"/>
<dbReference type="GO" id="GO:0004764">
    <property type="term" value="F:shikimate 3-dehydrogenase (NADP+) activity"/>
    <property type="evidence" value="ECO:0007669"/>
    <property type="project" value="InterPro"/>
</dbReference>
<evidence type="ECO:0000259" key="1">
    <source>
        <dbReference type="Pfam" id="PF08501"/>
    </source>
</evidence>
<dbReference type="GO" id="GO:0005829">
    <property type="term" value="C:cytosol"/>
    <property type="evidence" value="ECO:0007669"/>
    <property type="project" value="TreeGrafter"/>
</dbReference>
<dbReference type="PANTHER" id="PTHR21089:SF1">
    <property type="entry name" value="BIFUNCTIONAL 3-DEHYDROQUINATE DEHYDRATASE_SHIKIMATE DEHYDROGENASE, CHLOROPLASTIC"/>
    <property type="match status" value="1"/>
</dbReference>
<dbReference type="EMBL" id="CAEZUD010000005">
    <property type="protein sequence ID" value="CAB4584375.1"/>
    <property type="molecule type" value="Genomic_DNA"/>
</dbReference>
<gene>
    <name evidence="3" type="ORF">UFOPK1380_00928</name>
    <name evidence="4" type="ORF">UFOPK1778_00225</name>
    <name evidence="5" type="ORF">UFOPK2689_00512</name>
</gene>
<feature type="domain" description="SDH C-terminal" evidence="2">
    <location>
        <begin position="235"/>
        <end position="265"/>
    </location>
</feature>
<name>A0A6J6FA95_9ZZZZ</name>
<dbReference type="InterPro" id="IPR022893">
    <property type="entry name" value="Shikimate_DH_fam"/>
</dbReference>
<dbReference type="Pfam" id="PF08501">
    <property type="entry name" value="Shikimate_dh_N"/>
    <property type="match status" value="1"/>
</dbReference>
<dbReference type="EMBL" id="CAEZYL010000021">
    <property type="protein sequence ID" value="CAB4720546.1"/>
    <property type="molecule type" value="Genomic_DNA"/>
</dbReference>
<protein>
    <submittedName>
        <fullName evidence="4">Unannotated protein</fullName>
    </submittedName>
</protein>
<dbReference type="Gene3D" id="3.40.50.720">
    <property type="entry name" value="NAD(P)-binding Rossmann-like Domain"/>
    <property type="match status" value="1"/>
</dbReference>
<dbReference type="GO" id="GO:0009423">
    <property type="term" value="P:chorismate biosynthetic process"/>
    <property type="evidence" value="ECO:0007669"/>
    <property type="project" value="TreeGrafter"/>
</dbReference>
<evidence type="ECO:0000313" key="5">
    <source>
        <dbReference type="EMBL" id="CAB4720546.1"/>
    </source>
</evidence>
<evidence type="ECO:0000313" key="3">
    <source>
        <dbReference type="EMBL" id="CAB4538910.1"/>
    </source>
</evidence>
<dbReference type="SUPFAM" id="SSF53223">
    <property type="entry name" value="Aminoacid dehydrogenase-like, N-terminal domain"/>
    <property type="match status" value="1"/>
</dbReference>
<dbReference type="Pfam" id="PF18317">
    <property type="entry name" value="SDH_C"/>
    <property type="match status" value="1"/>
</dbReference>
<dbReference type="PANTHER" id="PTHR21089">
    <property type="entry name" value="SHIKIMATE DEHYDROGENASE"/>
    <property type="match status" value="1"/>
</dbReference>
<dbReference type="InterPro" id="IPR013708">
    <property type="entry name" value="Shikimate_DH-bd_N"/>
</dbReference>
<feature type="domain" description="Shikimate dehydrogenase substrate binding N-terminal" evidence="1">
    <location>
        <begin position="6"/>
        <end position="88"/>
    </location>
</feature>
<dbReference type="EMBL" id="CAEZSC010000059">
    <property type="protein sequence ID" value="CAB4538910.1"/>
    <property type="molecule type" value="Genomic_DNA"/>
</dbReference>
<dbReference type="InterPro" id="IPR046346">
    <property type="entry name" value="Aminoacid_DH-like_N_sf"/>
</dbReference>
<accession>A0A6J6FA95</accession>
<reference evidence="4" key="1">
    <citation type="submission" date="2020-05" db="EMBL/GenBank/DDBJ databases">
        <authorList>
            <person name="Chiriac C."/>
            <person name="Salcher M."/>
            <person name="Ghai R."/>
            <person name="Kavagutti S V."/>
        </authorList>
    </citation>
    <scope>NUCLEOTIDE SEQUENCE</scope>
</reference>
<dbReference type="CDD" id="cd01065">
    <property type="entry name" value="NAD_bind_Shikimate_DH"/>
    <property type="match status" value="1"/>
</dbReference>
<dbReference type="GO" id="GO:0050661">
    <property type="term" value="F:NADP binding"/>
    <property type="evidence" value="ECO:0007669"/>
    <property type="project" value="TreeGrafter"/>
</dbReference>
<dbReference type="InterPro" id="IPR041121">
    <property type="entry name" value="SDH_C"/>
</dbReference>
<dbReference type="Gene3D" id="3.40.50.10860">
    <property type="entry name" value="Leucine Dehydrogenase, chain A, domain 1"/>
    <property type="match status" value="1"/>
</dbReference>
<dbReference type="AlphaFoldDB" id="A0A6J6FA95"/>
<dbReference type="SUPFAM" id="SSF51735">
    <property type="entry name" value="NAD(P)-binding Rossmann-fold domains"/>
    <property type="match status" value="1"/>
</dbReference>
<dbReference type="InterPro" id="IPR036291">
    <property type="entry name" value="NAD(P)-bd_dom_sf"/>
</dbReference>
<evidence type="ECO:0000259" key="2">
    <source>
        <dbReference type="Pfam" id="PF18317"/>
    </source>
</evidence>